<feature type="compositionally biased region" description="Polar residues" evidence="1">
    <location>
        <begin position="46"/>
        <end position="62"/>
    </location>
</feature>
<dbReference type="InterPro" id="IPR017026">
    <property type="entry name" value="ImuA"/>
</dbReference>
<accession>A0A562SL49</accession>
<keyword evidence="3" id="KW-1185">Reference proteome</keyword>
<organism evidence="2 3">
    <name type="scientific">Roseibium hamelinense</name>
    <dbReference type="NCBI Taxonomy" id="150831"/>
    <lineage>
        <taxon>Bacteria</taxon>
        <taxon>Pseudomonadati</taxon>
        <taxon>Pseudomonadota</taxon>
        <taxon>Alphaproteobacteria</taxon>
        <taxon>Hyphomicrobiales</taxon>
        <taxon>Stappiaceae</taxon>
        <taxon>Roseibium</taxon>
    </lineage>
</organism>
<dbReference type="SUPFAM" id="SSF52540">
    <property type="entry name" value="P-loop containing nucleoside triphosphate hydrolases"/>
    <property type="match status" value="1"/>
</dbReference>
<evidence type="ECO:0000313" key="2">
    <source>
        <dbReference type="EMBL" id="TWI81813.1"/>
    </source>
</evidence>
<dbReference type="RefSeq" id="WP_145346392.1">
    <property type="nucleotide sequence ID" value="NZ_SMLY01000070.1"/>
</dbReference>
<dbReference type="OrthoDB" id="7630980at2"/>
<proteinExistence type="predicted"/>
<gene>
    <name evidence="2" type="ORF">JM93_03775</name>
</gene>
<protein>
    <submittedName>
        <fullName evidence="2">Protein ImuA</fullName>
    </submittedName>
</protein>
<dbReference type="Proteomes" id="UP000320593">
    <property type="component" value="Unassembled WGS sequence"/>
</dbReference>
<evidence type="ECO:0000256" key="1">
    <source>
        <dbReference type="SAM" id="MobiDB-lite"/>
    </source>
</evidence>
<evidence type="ECO:0000313" key="3">
    <source>
        <dbReference type="Proteomes" id="UP000320593"/>
    </source>
</evidence>
<name>A0A562SL49_9HYPH</name>
<comment type="caution">
    <text evidence="2">The sequence shown here is derived from an EMBL/GenBank/DDBJ whole genome shotgun (WGS) entry which is preliminary data.</text>
</comment>
<dbReference type="Gene3D" id="3.40.50.300">
    <property type="entry name" value="P-loop containing nucleotide triphosphate hydrolases"/>
    <property type="match status" value="1"/>
</dbReference>
<dbReference type="EMBL" id="VLLF01000010">
    <property type="protein sequence ID" value="TWI81813.1"/>
    <property type="molecule type" value="Genomic_DNA"/>
</dbReference>
<dbReference type="AlphaFoldDB" id="A0A562SL49"/>
<feature type="region of interest" description="Disordered" evidence="1">
    <location>
        <begin position="31"/>
        <end position="66"/>
    </location>
</feature>
<reference evidence="2 3" key="1">
    <citation type="submission" date="2019-07" db="EMBL/GenBank/DDBJ databases">
        <title>Genomic Encyclopedia of Archaeal and Bacterial Type Strains, Phase II (KMG-II): from individual species to whole genera.</title>
        <authorList>
            <person name="Goeker M."/>
        </authorList>
    </citation>
    <scope>NUCLEOTIDE SEQUENCE [LARGE SCALE GENOMIC DNA]</scope>
    <source>
        <strain evidence="2 3">ATCC BAA-252</strain>
    </source>
</reference>
<dbReference type="InterPro" id="IPR027417">
    <property type="entry name" value="P-loop_NTPase"/>
</dbReference>
<dbReference type="PIRSF" id="PIRSF034285">
    <property type="entry name" value="UCP034285"/>
    <property type="match status" value="1"/>
</dbReference>
<sequence>MDRSDNGRDEETCKPDRITELRRRIAGLEGRLPLDTQLGPAPASAASWQGPGNSQGGTSSFTPVPGLEQLDPLFRTSAFLEGGLHEVVTPQSRDAGALSGVAISVIASLLKARDGLVLWVMDQGVLREAGMPYPPGLLRFGMDPARVVCVTARRTEDLLWAMEEGAQCSALAAVVGEVRGASKALDLTATRRLMLRARIGGTPVFLLRHGTEFEPTAAMTRWKAAPHASAPPLLSGQRPHDGLGRAAWTVNLTRNRDGREGHLIVEWSHAARKLAAPAYSLPMVSGTGLRPGPEVLASGRTASGKTS</sequence>